<dbReference type="InterPro" id="IPR016123">
    <property type="entry name" value="Mog1/PsbP_a/b/a-sand"/>
</dbReference>
<keyword evidence="2" id="KW-1185">Reference proteome</keyword>
<dbReference type="STRING" id="3075.A0A087SHJ2"/>
<dbReference type="EMBL" id="KL662112">
    <property type="protein sequence ID" value="KFM25196.1"/>
    <property type="molecule type" value="Genomic_DNA"/>
</dbReference>
<dbReference type="OrthoDB" id="1916780at2759"/>
<dbReference type="SUPFAM" id="SSF55724">
    <property type="entry name" value="Mog1p/PsbP-like"/>
    <property type="match status" value="1"/>
</dbReference>
<proteinExistence type="predicted"/>
<organism evidence="1 2">
    <name type="scientific">Auxenochlorella protothecoides</name>
    <name type="common">Green microalga</name>
    <name type="synonym">Chlorella protothecoides</name>
    <dbReference type="NCBI Taxonomy" id="3075"/>
    <lineage>
        <taxon>Eukaryota</taxon>
        <taxon>Viridiplantae</taxon>
        <taxon>Chlorophyta</taxon>
        <taxon>core chlorophytes</taxon>
        <taxon>Trebouxiophyceae</taxon>
        <taxon>Chlorellales</taxon>
        <taxon>Chlorellaceae</taxon>
        <taxon>Auxenochlorella</taxon>
    </lineage>
</organism>
<dbReference type="KEGG" id="apro:F751_6151"/>
<dbReference type="GeneID" id="23617542"/>
<evidence type="ECO:0000313" key="1">
    <source>
        <dbReference type="EMBL" id="KFM25196.1"/>
    </source>
</evidence>
<evidence type="ECO:0000313" key="2">
    <source>
        <dbReference type="Proteomes" id="UP000028924"/>
    </source>
</evidence>
<reference evidence="1 2" key="1">
    <citation type="journal article" date="2014" name="BMC Genomics">
        <title>Oil accumulation mechanisms of the oleaginous microalga Chlorella protothecoides revealed through its genome, transcriptomes, and proteomes.</title>
        <authorList>
            <person name="Gao C."/>
            <person name="Wang Y."/>
            <person name="Shen Y."/>
            <person name="Yan D."/>
            <person name="He X."/>
            <person name="Dai J."/>
            <person name="Wu Q."/>
        </authorList>
    </citation>
    <scope>NUCLEOTIDE SEQUENCE [LARGE SCALE GENOMIC DNA]</scope>
    <source>
        <strain evidence="1 2">0710</strain>
    </source>
</reference>
<dbReference type="Proteomes" id="UP000028924">
    <property type="component" value="Unassembled WGS sequence"/>
</dbReference>
<dbReference type="RefSeq" id="XP_011398087.1">
    <property type="nucleotide sequence ID" value="XM_011399785.1"/>
</dbReference>
<protein>
    <submittedName>
        <fullName evidence="1">Thylakoid lumenal 19 kDa protein, chloroplastic</fullName>
    </submittedName>
</protein>
<accession>A0A087SHJ2</accession>
<gene>
    <name evidence="1" type="ORF">F751_6151</name>
</gene>
<dbReference type="Gene3D" id="3.40.1000.10">
    <property type="entry name" value="Mog1/PsbP, alpha/beta/alpha sandwich"/>
    <property type="match status" value="1"/>
</dbReference>
<dbReference type="AlphaFoldDB" id="A0A087SHJ2"/>
<name>A0A087SHJ2_AUXPR</name>
<sequence>MVVGPGYKQEVLHVLNIQKYKVFYGLASPPTSYGGYGGNAKEDAKYTFEYPTNWKSEVVNKVSKGTQGVDGRVFNDALTMLTEKRDSEHEIDGQKYYDVEIVSPDIRYLMTFTVNMGKVYAFLLWARNEESLRHIHQSFRTV</sequence>